<dbReference type="OrthoDB" id="9794656at2"/>
<protein>
    <submittedName>
        <fullName evidence="1">Uncharacterized protein</fullName>
    </submittedName>
</protein>
<dbReference type="PATRIC" id="fig|336831.14.peg.188"/>
<dbReference type="AlphaFoldDB" id="A0A0M2V437"/>
<keyword evidence="2" id="KW-1185">Reference proteome</keyword>
<dbReference type="EMBL" id="LAHO01000008">
    <property type="protein sequence ID" value="KKO45597.1"/>
    <property type="molecule type" value="Genomic_DNA"/>
</dbReference>
<dbReference type="Proteomes" id="UP000034228">
    <property type="component" value="Unassembled WGS sequence"/>
</dbReference>
<evidence type="ECO:0000313" key="2">
    <source>
        <dbReference type="Proteomes" id="UP000034228"/>
    </source>
</evidence>
<organism evidence="1 2">
    <name type="scientific">Arsukibacterium ikkense</name>
    <dbReference type="NCBI Taxonomy" id="336831"/>
    <lineage>
        <taxon>Bacteria</taxon>
        <taxon>Pseudomonadati</taxon>
        <taxon>Pseudomonadota</taxon>
        <taxon>Gammaproteobacteria</taxon>
        <taxon>Chromatiales</taxon>
        <taxon>Chromatiaceae</taxon>
        <taxon>Arsukibacterium</taxon>
    </lineage>
</organism>
<dbReference type="InterPro" id="IPR046170">
    <property type="entry name" value="DUF6172"/>
</dbReference>
<dbReference type="Pfam" id="PF19669">
    <property type="entry name" value="DUF6172"/>
    <property type="match status" value="1"/>
</dbReference>
<sequence length="101" mass="11642">MKKTIALTHPKLQPARWVDAVKYDIKKYLNRERRKPLPEGKDYWSFDCRFGAAPEVAETIFTSDINKHIDAAVTQELPAFYIEILARACNHQPRPSAEISD</sequence>
<proteinExistence type="predicted"/>
<dbReference type="RefSeq" id="WP_046557442.1">
    <property type="nucleotide sequence ID" value="NZ_LAHO01000008.1"/>
</dbReference>
<accession>A0A0M2V437</accession>
<name>A0A0M2V437_9GAMM</name>
<reference evidence="1 2" key="1">
    <citation type="submission" date="2015-03" db="EMBL/GenBank/DDBJ databases">
        <title>Draft genome sequences of two protease-producing strains of Arsukibacterium isolated from two cold and alkaline environments.</title>
        <authorList>
            <person name="Lylloff J.E."/>
            <person name="Skov L.B."/>
            <person name="Jepsen M."/>
            <person name="Hallin P.F."/>
            <person name="Sorensen S.J."/>
            <person name="Stougaard P."/>
            <person name="Glaring M.A."/>
        </authorList>
    </citation>
    <scope>NUCLEOTIDE SEQUENCE [LARGE SCALE GENOMIC DNA]</scope>
    <source>
        <strain evidence="1 2">GCM72</strain>
    </source>
</reference>
<evidence type="ECO:0000313" key="1">
    <source>
        <dbReference type="EMBL" id="KKO45597.1"/>
    </source>
</evidence>
<dbReference type="STRING" id="336831.WG68_09430"/>
<comment type="caution">
    <text evidence="1">The sequence shown here is derived from an EMBL/GenBank/DDBJ whole genome shotgun (WGS) entry which is preliminary data.</text>
</comment>
<gene>
    <name evidence="1" type="ORF">WG68_09430</name>
</gene>